<dbReference type="InterPro" id="IPR013108">
    <property type="entry name" value="Amidohydro_3"/>
</dbReference>
<evidence type="ECO:0000313" key="3">
    <source>
        <dbReference type="Proteomes" id="UP000298050"/>
    </source>
</evidence>
<name>A0A4Z0MA77_9GAMM</name>
<comment type="caution">
    <text evidence="2">The sequence shown here is derived from an EMBL/GenBank/DDBJ whole genome shotgun (WGS) entry which is preliminary data.</text>
</comment>
<dbReference type="SUPFAM" id="SSF51338">
    <property type="entry name" value="Composite domain of metallo-dependent hydrolases"/>
    <property type="match status" value="1"/>
</dbReference>
<dbReference type="InterPro" id="IPR011059">
    <property type="entry name" value="Metal-dep_hydrolase_composite"/>
</dbReference>
<dbReference type="SUPFAM" id="SSF51556">
    <property type="entry name" value="Metallo-dependent hydrolases"/>
    <property type="match status" value="1"/>
</dbReference>
<dbReference type="Gene3D" id="2.30.40.10">
    <property type="entry name" value="Urease, subunit C, domain 1"/>
    <property type="match status" value="1"/>
</dbReference>
<dbReference type="AlphaFoldDB" id="A0A4Z0MA77"/>
<proteinExistence type="predicted"/>
<dbReference type="OrthoDB" id="9031471at2"/>
<dbReference type="Proteomes" id="UP000298050">
    <property type="component" value="Unassembled WGS sequence"/>
</dbReference>
<dbReference type="Gene3D" id="3.10.310.70">
    <property type="match status" value="1"/>
</dbReference>
<evidence type="ECO:0000259" key="1">
    <source>
        <dbReference type="Pfam" id="PF07969"/>
    </source>
</evidence>
<dbReference type="PANTHER" id="PTHR22642">
    <property type="entry name" value="IMIDAZOLONEPROPIONASE"/>
    <property type="match status" value="1"/>
</dbReference>
<evidence type="ECO:0000313" key="2">
    <source>
        <dbReference type="EMBL" id="TGD76278.1"/>
    </source>
</evidence>
<organism evidence="2 3">
    <name type="scientific">Mangrovimicrobium sediminis</name>
    <dbReference type="NCBI Taxonomy" id="2562682"/>
    <lineage>
        <taxon>Bacteria</taxon>
        <taxon>Pseudomonadati</taxon>
        <taxon>Pseudomonadota</taxon>
        <taxon>Gammaproteobacteria</taxon>
        <taxon>Cellvibrionales</taxon>
        <taxon>Halieaceae</taxon>
        <taxon>Mangrovimicrobium</taxon>
    </lineage>
</organism>
<reference evidence="2 3" key="1">
    <citation type="submission" date="2019-04" db="EMBL/GenBank/DDBJ databases">
        <title>Taxonomy of novel Haliea sp. from mangrove soil of West Coast of India.</title>
        <authorList>
            <person name="Verma A."/>
            <person name="Kumar P."/>
            <person name="Krishnamurthi S."/>
        </authorList>
    </citation>
    <scope>NUCLEOTIDE SEQUENCE [LARGE SCALE GENOMIC DNA]</scope>
    <source>
        <strain evidence="2 3">SAOS-164</strain>
    </source>
</reference>
<feature type="domain" description="Amidohydrolase 3" evidence="1">
    <location>
        <begin position="36"/>
        <end position="460"/>
    </location>
</feature>
<dbReference type="GO" id="GO:0016810">
    <property type="term" value="F:hydrolase activity, acting on carbon-nitrogen (but not peptide) bonds"/>
    <property type="evidence" value="ECO:0007669"/>
    <property type="project" value="InterPro"/>
</dbReference>
<protein>
    <recommendedName>
        <fullName evidence="1">Amidohydrolase 3 domain-containing protein</fullName>
    </recommendedName>
</protein>
<sequence>MTRARLRDGRSADLRIDAGSIAAIAPALERTAHDTVIDAAGALLIPGLHDHHIHLVALAAALTSLDCGPPRVADADALAAALRAANSEPGTWLRGIGYHPCVAGDIDRDWLDRHIPDRPARIQHRGGRLWVLNSRALEALELKPGDAPAGLELHEGRATGRLYEADVWLRQRLGGRLPDLAPASALLAAHGITGITDTTPHNDADTWARFARAQRDGVLSQRVRMMGGVSLAGCIDSAMLQRGEFKVHLLESQLPDFDALCTDIAAAHAAQRGVAVHCVTLTELVFTLGALREAGVRPGDRIEHASVTPPQQLDEMRAMGLRVVTQPHFIAERGDQYRVDVEPGDRDWLYRGAGFLDAGVPLAAGSDAPFGSADPWAAMRAAVQRTTAAGELMGSGEQLTPEQALALFLSPLSQPGAAPRELQAGDPADLCLLHLPWEAVRDELDCSAVRMTWRGGEVTYSAA</sequence>
<keyword evidence="3" id="KW-1185">Reference proteome</keyword>
<dbReference type="InterPro" id="IPR032466">
    <property type="entry name" value="Metal_Hydrolase"/>
</dbReference>
<gene>
    <name evidence="2" type="ORF">E4634_01365</name>
</gene>
<dbReference type="Gene3D" id="3.20.20.140">
    <property type="entry name" value="Metal-dependent hydrolases"/>
    <property type="match status" value="1"/>
</dbReference>
<dbReference type="EMBL" id="SRLE01000001">
    <property type="protein sequence ID" value="TGD76278.1"/>
    <property type="molecule type" value="Genomic_DNA"/>
</dbReference>
<dbReference type="Pfam" id="PF07969">
    <property type="entry name" value="Amidohydro_3"/>
    <property type="match status" value="1"/>
</dbReference>
<dbReference type="PANTHER" id="PTHR22642:SF2">
    <property type="entry name" value="PROTEIN LONG AFTER FAR-RED 3"/>
    <property type="match status" value="1"/>
</dbReference>
<accession>A0A4Z0MA77</accession>